<organism evidence="3 4">
    <name type="scientific">Podarcis lilfordi</name>
    <name type="common">Lilford's wall lizard</name>
    <dbReference type="NCBI Taxonomy" id="74358"/>
    <lineage>
        <taxon>Eukaryota</taxon>
        <taxon>Metazoa</taxon>
        <taxon>Chordata</taxon>
        <taxon>Craniata</taxon>
        <taxon>Vertebrata</taxon>
        <taxon>Euteleostomi</taxon>
        <taxon>Lepidosauria</taxon>
        <taxon>Squamata</taxon>
        <taxon>Bifurcata</taxon>
        <taxon>Unidentata</taxon>
        <taxon>Episquamata</taxon>
        <taxon>Laterata</taxon>
        <taxon>Lacertibaenia</taxon>
        <taxon>Lacertidae</taxon>
        <taxon>Podarcis</taxon>
    </lineage>
</organism>
<dbReference type="InterPro" id="IPR001680">
    <property type="entry name" value="WD40_rpt"/>
</dbReference>
<dbReference type="Proteomes" id="UP001178461">
    <property type="component" value="Chromosome 2"/>
</dbReference>
<reference evidence="3" key="1">
    <citation type="submission" date="2022-12" db="EMBL/GenBank/DDBJ databases">
        <authorList>
            <person name="Alioto T."/>
            <person name="Alioto T."/>
            <person name="Gomez Garrido J."/>
        </authorList>
    </citation>
    <scope>NUCLEOTIDE SEQUENCE</scope>
</reference>
<evidence type="ECO:0000313" key="4">
    <source>
        <dbReference type="Proteomes" id="UP001178461"/>
    </source>
</evidence>
<proteinExistence type="predicted"/>
<dbReference type="SUPFAM" id="SSF50978">
    <property type="entry name" value="WD40 repeat-like"/>
    <property type="match status" value="1"/>
</dbReference>
<sequence length="1318" mass="149607">MDIGQGITSAIKKQKRRGSKKKRLTFEDEVPRIEEHLKPKDISPQVFIGKGTAFLSFGFRLIKSYTQQGLDIIGATYSNRSKRLVLLDGKGFFSLDLLPTNCSVRRELEFPKSQLSSARIITYSEKYNVYFVLQKDFSIKVYNKDYNETCSVENPGFGRLTFLSFNPVRDELIGGGIMGVKIWKFKEKRISEESNIYPMCNYGLFPSREYPHMGKRWCTNMDFDVLMQRYYCFSECHFTCYNINGKMLFEIPNAHTTEITSCVYSSDVNVLVTSCKGNEIKSWSDQGSLLHTFQGHSKTVTKLLLHPNSSSLFISGSLDGSVKLWSFDTMDIFYSISPFKEGIRWIGTVDDNFLYCCSPHNLHIYDLNSFTTFWTRFNSPITKLYVCSAHEKSSRVVAMGADNSLRIFSLQDGETLCTVLPPPYPPLIQPVLSFTYNRASGTVFFLLTPSEIWVYTVRTNPACRAAVWTIGELQQHLYRKHPFASCIQKNEHFQHTRKRNFRTSVKCECLCSLSSPLCYLIDEGVVFADNQEFLVLGMQDGRILFLHTSVQNLVYYEMTAYTDPVVHLRHDVAHQQLIIMCQSPRCKLIHFRSLPGLELMSQVNTANDTIVFTRLSNSLFIGLTSGSVDVLNIKEDNKTTLYGKDVKYHGKNEEEEKDAFSDKYHNGPVLAVDSCKNYSLFLSCGSDSTIKLWDTQKNLVADITLDNTLSTACFLNSSGDILLAFKNDIYVLSHSKTLGLLNANIDASSISATESYIFESQPPEELERGKTYVSKPVEMASYLVPYKGYTFTEDFTSDLLVLPKKKGKPVWRLPVAPSAIYCSPCSSDVSLNIFDFLLQPGTPDLEERDKAEMSERMVVTDDKKYVPGPKFPAQTHLEIPFFGVSPCSSVICEEPKTETQPKEQVASAESELPIVEPVQEIISKELHSIKEETVPEAAEDSGAAETLEDSGAAETLEDSGAAETLEDSGAAETLEDSGAAEAPEDSGAPESKQETIQNLKKKRTLECLDSIPHIDSLIYGTTKERYLGKDRLFKHVKEPKKLVPKKLLKIERLSLKMMRTPKHAKNSLLAKNAMRSRDHTYASCAQSAISLGQKQFPALGTEGLVLADKRPHPRKKTVPQENESYESSYERDIIRVVAWRRKQNERIRQAEERRLMQEHARRSCSRNHCFTPSNSLQYQNLQSPENFPENLFAWMKPYRQHQGRPYTVMEETTINLPREFPYRLAWGTPTTQDVDIKLYRPKVKFDKERKISSLHVEKNLQPTQSIPARGRFILVNDPVGVPSTPPLSPLESRLLSARFPKQKEKILNSLFTNVQEPF</sequence>
<dbReference type="InterPro" id="IPR011047">
    <property type="entry name" value="Quinoprotein_ADH-like_sf"/>
</dbReference>
<feature type="repeat" description="WD" evidence="1">
    <location>
        <begin position="293"/>
        <end position="335"/>
    </location>
</feature>
<evidence type="ECO:0000313" key="3">
    <source>
        <dbReference type="EMBL" id="CAI5767403.1"/>
    </source>
</evidence>
<dbReference type="PANTHER" id="PTHR45532">
    <property type="entry name" value="WD REPEAT-CONTAINING PROTEIN 97"/>
    <property type="match status" value="1"/>
</dbReference>
<keyword evidence="1" id="KW-0853">WD repeat</keyword>
<name>A0AA35JZ79_9SAUR</name>
<dbReference type="Pfam" id="PF00400">
    <property type="entry name" value="WD40"/>
    <property type="match status" value="3"/>
</dbReference>
<dbReference type="EMBL" id="OX395127">
    <property type="protein sequence ID" value="CAI5767403.1"/>
    <property type="molecule type" value="Genomic_DNA"/>
</dbReference>
<dbReference type="Gene3D" id="2.130.10.10">
    <property type="entry name" value="YVTN repeat-like/Quinoprotein amine dehydrogenase"/>
    <property type="match status" value="2"/>
</dbReference>
<feature type="region of interest" description="Disordered" evidence="2">
    <location>
        <begin position="932"/>
        <end position="996"/>
    </location>
</feature>
<protein>
    <submittedName>
        <fullName evidence="3">Acute regulatory, mitochondrial-like</fullName>
    </submittedName>
</protein>
<evidence type="ECO:0000256" key="1">
    <source>
        <dbReference type="PROSITE-ProRule" id="PRU00221"/>
    </source>
</evidence>
<keyword evidence="4" id="KW-1185">Reference proteome</keyword>
<dbReference type="SMART" id="SM00320">
    <property type="entry name" value="WD40"/>
    <property type="match status" value="4"/>
</dbReference>
<accession>A0AA35JZ79</accession>
<dbReference type="PROSITE" id="PS50294">
    <property type="entry name" value="WD_REPEATS_REGION"/>
    <property type="match status" value="1"/>
</dbReference>
<evidence type="ECO:0000256" key="2">
    <source>
        <dbReference type="SAM" id="MobiDB-lite"/>
    </source>
</evidence>
<feature type="repeat" description="WD" evidence="1">
    <location>
        <begin position="662"/>
        <end position="694"/>
    </location>
</feature>
<dbReference type="PROSITE" id="PS50082">
    <property type="entry name" value="WD_REPEATS_2"/>
    <property type="match status" value="2"/>
</dbReference>
<dbReference type="InterPro" id="IPR036322">
    <property type="entry name" value="WD40_repeat_dom_sf"/>
</dbReference>
<dbReference type="SUPFAM" id="SSF50998">
    <property type="entry name" value="Quinoprotein alcohol dehydrogenase-like"/>
    <property type="match status" value="1"/>
</dbReference>
<dbReference type="PANTHER" id="PTHR45532:SF3">
    <property type="match status" value="1"/>
</dbReference>
<dbReference type="InterPro" id="IPR015943">
    <property type="entry name" value="WD40/YVTN_repeat-like_dom_sf"/>
</dbReference>
<gene>
    <name evidence="3" type="ORF">PODLI_1B008477</name>
</gene>